<dbReference type="GO" id="GO:0005524">
    <property type="term" value="F:ATP binding"/>
    <property type="evidence" value="ECO:0007669"/>
    <property type="project" value="UniProtKB-KW"/>
</dbReference>
<feature type="domain" description="ABC transporter" evidence="3">
    <location>
        <begin position="31"/>
        <end position="156"/>
    </location>
</feature>
<dbReference type="PANTHER" id="PTHR43158:SF2">
    <property type="entry name" value="SKFA PEPTIDE EXPORT ATP-BINDING PROTEIN SKFE"/>
    <property type="match status" value="1"/>
</dbReference>
<reference evidence="4 5" key="1">
    <citation type="submission" date="2017-04" db="EMBL/GenBank/DDBJ databases">
        <title>Unexpected and diverse lifestyles within the genus Limnohabitans.</title>
        <authorList>
            <person name="Kasalicky V."/>
            <person name="Mehrshad M."/>
            <person name="Andrei S.-A."/>
            <person name="Salcher M."/>
            <person name="Kratochvilova H."/>
            <person name="Simek K."/>
            <person name="Ghai R."/>
        </authorList>
    </citation>
    <scope>NUCLEOTIDE SEQUENCE [LARGE SCALE GENOMIC DNA]</scope>
    <source>
        <strain evidence="4 5">II-B4</strain>
    </source>
</reference>
<dbReference type="RefSeq" id="WP_108313593.1">
    <property type="nucleotide sequence ID" value="NZ_NESN01000005.1"/>
</dbReference>
<dbReference type="SUPFAM" id="SSF52540">
    <property type="entry name" value="P-loop containing nucleoside triphosphate hydrolases"/>
    <property type="match status" value="1"/>
</dbReference>
<keyword evidence="2" id="KW-0067">ATP-binding</keyword>
<evidence type="ECO:0000313" key="4">
    <source>
        <dbReference type="EMBL" id="PUE52147.1"/>
    </source>
</evidence>
<keyword evidence="5" id="KW-1185">Reference proteome</keyword>
<comment type="caution">
    <text evidence="4">The sequence shown here is derived from an EMBL/GenBank/DDBJ whole genome shotgun (WGS) entry which is preliminary data.</text>
</comment>
<dbReference type="InterPro" id="IPR003439">
    <property type="entry name" value="ABC_transporter-like_ATP-bd"/>
</dbReference>
<dbReference type="AlphaFoldDB" id="A0A315FGA4"/>
<dbReference type="Pfam" id="PF00005">
    <property type="entry name" value="ABC_tran"/>
    <property type="match status" value="1"/>
</dbReference>
<dbReference type="EMBL" id="NESN01000005">
    <property type="protein sequence ID" value="PUE52147.1"/>
    <property type="molecule type" value="Genomic_DNA"/>
</dbReference>
<evidence type="ECO:0000256" key="1">
    <source>
        <dbReference type="ARBA" id="ARBA00022741"/>
    </source>
</evidence>
<evidence type="ECO:0000256" key="2">
    <source>
        <dbReference type="ARBA" id="ARBA00022840"/>
    </source>
</evidence>
<name>A0A315FGA4_9BURK</name>
<accession>A0A315FGA4</accession>
<dbReference type="PANTHER" id="PTHR43158">
    <property type="entry name" value="SKFA PEPTIDE EXPORT ATP-BINDING PROTEIN SKFE"/>
    <property type="match status" value="1"/>
</dbReference>
<gene>
    <name evidence="4" type="ORF">B9Z37_13865</name>
</gene>
<sequence>MSSSPAHFAPFLLQAHHLSGGPAGHKAVQSLNFSWSAGLHWVCGDEGSGKTSLLRLLAGDLQPLGGTVQTPPGGVFWADLKGAEHDQTTVQACWDPLQTRCPHWDNALLQDLSEALDMERHRHKPLYMLSTGSRRKVMLIAALASGATVTLLDQPFVSLDQNSIQMIKAFLREAAEAPGRAWIVADYEAPDDLPRASVLQMA</sequence>
<dbReference type="GO" id="GO:0016887">
    <property type="term" value="F:ATP hydrolysis activity"/>
    <property type="evidence" value="ECO:0007669"/>
    <property type="project" value="InterPro"/>
</dbReference>
<dbReference type="OrthoDB" id="8772152at2"/>
<dbReference type="Proteomes" id="UP000250790">
    <property type="component" value="Unassembled WGS sequence"/>
</dbReference>
<dbReference type="InterPro" id="IPR027417">
    <property type="entry name" value="P-loop_NTPase"/>
</dbReference>
<evidence type="ECO:0000313" key="5">
    <source>
        <dbReference type="Proteomes" id="UP000250790"/>
    </source>
</evidence>
<organism evidence="4 5">
    <name type="scientific">Limnohabitans parvus II-B4</name>
    <dbReference type="NCBI Taxonomy" id="1293052"/>
    <lineage>
        <taxon>Bacteria</taxon>
        <taxon>Pseudomonadati</taxon>
        <taxon>Pseudomonadota</taxon>
        <taxon>Betaproteobacteria</taxon>
        <taxon>Burkholderiales</taxon>
        <taxon>Comamonadaceae</taxon>
        <taxon>Limnohabitans</taxon>
    </lineage>
</organism>
<proteinExistence type="predicted"/>
<dbReference type="Gene3D" id="3.40.50.300">
    <property type="entry name" value="P-loop containing nucleotide triphosphate hydrolases"/>
    <property type="match status" value="1"/>
</dbReference>
<evidence type="ECO:0000259" key="3">
    <source>
        <dbReference type="Pfam" id="PF00005"/>
    </source>
</evidence>
<keyword evidence="1" id="KW-0547">Nucleotide-binding</keyword>
<protein>
    <recommendedName>
        <fullName evidence="3">ABC transporter domain-containing protein</fullName>
    </recommendedName>
</protein>